<protein>
    <submittedName>
        <fullName evidence="1">Uncharacterized protein</fullName>
    </submittedName>
</protein>
<name>A0ACB1B554_MELEN</name>
<reference evidence="1" key="1">
    <citation type="submission" date="2023-11" db="EMBL/GenBank/DDBJ databases">
        <authorList>
            <person name="Poullet M."/>
        </authorList>
    </citation>
    <scope>NUCLEOTIDE SEQUENCE</scope>
    <source>
        <strain evidence="1">E1834</strain>
    </source>
</reference>
<evidence type="ECO:0000313" key="2">
    <source>
        <dbReference type="Proteomes" id="UP001497535"/>
    </source>
</evidence>
<organism evidence="1 2">
    <name type="scientific">Meloidogyne enterolobii</name>
    <name type="common">Root-knot nematode worm</name>
    <name type="synonym">Meloidogyne mayaguensis</name>
    <dbReference type="NCBI Taxonomy" id="390850"/>
    <lineage>
        <taxon>Eukaryota</taxon>
        <taxon>Metazoa</taxon>
        <taxon>Ecdysozoa</taxon>
        <taxon>Nematoda</taxon>
        <taxon>Chromadorea</taxon>
        <taxon>Rhabditida</taxon>
        <taxon>Tylenchina</taxon>
        <taxon>Tylenchomorpha</taxon>
        <taxon>Tylenchoidea</taxon>
        <taxon>Meloidogynidae</taxon>
        <taxon>Meloidogyninae</taxon>
        <taxon>Meloidogyne</taxon>
    </lineage>
</organism>
<dbReference type="Proteomes" id="UP001497535">
    <property type="component" value="Unassembled WGS sequence"/>
</dbReference>
<comment type="caution">
    <text evidence="1">The sequence shown here is derived from an EMBL/GenBank/DDBJ whole genome shotgun (WGS) entry which is preliminary data.</text>
</comment>
<gene>
    <name evidence="1" type="ORF">MENTE1834_LOCUS47507</name>
</gene>
<keyword evidence="2" id="KW-1185">Reference proteome</keyword>
<accession>A0ACB1B554</accession>
<evidence type="ECO:0000313" key="1">
    <source>
        <dbReference type="EMBL" id="CAK5123563.1"/>
    </source>
</evidence>
<dbReference type="EMBL" id="CAVMJV010000194">
    <property type="protein sequence ID" value="CAK5123563.1"/>
    <property type="molecule type" value="Genomic_DNA"/>
</dbReference>
<sequence length="1674" mass="190327">MSSVKVAVRVRPFNSREIQLLSKCVIDMSDKKTYITSSSNQTYNFEFDYSYSSFDRKAVNYACQDKVYRDIGAEMLDHAFDGYNVCIFAYGQTGSGKSYTMMGKVNDLEEMGMIPRLCREIFSRISDNRENQQLKYTVEVSYMEIYCEKVKDLLCPKNENLKVREHPILGPYVDNLEKMAVCSYEDIFELMDAGNKARTVAATNMNSTSSRSHAIFTIVLTQREHVNDLDTEKVSKISLVDLAGSERADSTGAEGQRLKEGANINKSLTTLGLVIKKLAEQSTKRKGKQSRTAVIPYRDSVLTWLLKESLGGNSKTAMIAALSPADVNFEETLSTLRYADSAKQIMCRAKVNEDPNAKLIRELKEEVLKLRSLLKNRGVEVGENGEVSPDTKIYSGEEDTIEQLKTSEKLIAELNETWEDKLKKTETLKKLQSEELRELGLATSADGSALGVFSPKKLPHLVNLNEDPLMSECLLYYLKEGITMVGRHEAKPRPDILLSGEYIKNQHCQFDNSSGAVSVVPIEGEIFVNGEPLQSGQSMKLSSGCRIILGRCHVFRFNDPQEVRQSKHNLAGVASSKEPIDWRFAQNELYQCQGIDLKQEMDKKIVEIEQQFRKEMEHMEREHKRRNNEYESRIQSLQKQVDLAQSQLISSGCSSWNNSEFILSKSLLAEVNDDPWTPDLTIKVHKAAMKWRYYQFTSVRDDLWGNAIFLKEANAISIDLRKGVEYQFVLLTDTMYSPLPPELLPPGENLSLRPYPKTGFLNVLSLLKQLFLVVAVEVRDLKNGAIHHWSLEKLKSRLEDMRRLYNADVNDATPERPDLRTVGDLLNMMFPASGAGLAPERMKLRKKTKELPIMEETITSEDNLDINENNNLDDMWLGADPFYERFPWFHLIGRAFVYLNNVLFDVSLSHKVAVVNERGDVIGFLRVKVEMLENSKKVKEVEKATINSTSQVARLYFRKEHFLKNMQRSDGGRIVSSASSMNVAAAKPVAVSPSEGYLSDNESTELEAVFPSHIARDQEFTFRVTLSFLHRHDEAFSTEPVKGTSADGTRTLRYNYVQELKTVANPAFIHYLQHFPMIFEVFGHLTKINVSSMFANACQEKYLYTYYLSSFNNFFIIFRSKISKTMSNLQPSLVIATPLKSRFTTGNSLTRRNPVVAKYDLLIWFEICEFGSNGEYHPAIVDHANGLPTHGVFLLHQGIQRRIKITICHEKGDIQWRDCQELVVGRIRNTAEWAGGHDDDVLSLGLFPGTYLEFAMDDRVFFQFEAAWDSSLHNSPLLNRVSGYGEQVYMTISAYMELENCSQPAIITKDVCMLIYARDSKVSAASRFCRSLIGGISKSPEMNRVPGIYLLTLMQENEENSACRRQRRVLDTSSTYVRGEENLGTWRPRGDSIILEHQIELEKLSKLQQVERMRLFLKLRRSRKLGSGDTPMTPTAPKFQIPDKIKFTPFEKKIAEKVIHLIKLRIPVNKESPTGKKLEALSSESSQSGGSVDGRNNPATLDVVTRSRSRSFDNLNAPDLGIGGESSMKRSTSGNCMFKDENSTRLLPDVTEERVGLIVSRKGYMNFMEGVRNEWIRRWVVIRRPYILLYRDEKDLVVRGLINLAISKIEYEDGQQLVVGMENAFSVYTNNRAFFMQPLAGECVFDWIYALNPLLAGKIRSRRLTEIPKKISNA</sequence>
<proteinExistence type="predicted"/>